<evidence type="ECO:0000256" key="2">
    <source>
        <dbReference type="ARBA" id="ARBA00022553"/>
    </source>
</evidence>
<dbReference type="RefSeq" id="XP_062709272.1">
    <property type="nucleotide sequence ID" value="XM_062853288.1"/>
</dbReference>
<evidence type="ECO:0000256" key="3">
    <source>
        <dbReference type="ARBA" id="ARBA00029721"/>
    </source>
</evidence>
<dbReference type="Proteomes" id="UP000069940">
    <property type="component" value="Unassembled WGS sequence"/>
</dbReference>
<proteinExistence type="predicted"/>
<accession>A0ABM1ZIC8</accession>
<protein>
    <recommendedName>
        <fullName evidence="1">Oxidative stress-responsive serine-rich protein 1</fullName>
    </recommendedName>
    <alternativeName>
        <fullName evidence="4">Oxidative stress-responsive protein 1</fullName>
    </alternativeName>
    <alternativeName>
        <fullName evidence="3">Peroxide-inducible transcript 1 protein</fullName>
    </alternativeName>
</protein>
<keyword evidence="7" id="KW-1185">Reference proteome</keyword>
<evidence type="ECO:0000313" key="7">
    <source>
        <dbReference type="Proteomes" id="UP000069940"/>
    </source>
</evidence>
<feature type="compositionally biased region" description="Low complexity" evidence="5">
    <location>
        <begin position="279"/>
        <end position="295"/>
    </location>
</feature>
<dbReference type="PANTHER" id="PTHR31383">
    <property type="entry name" value="OXIDATIVE STRESS-RESPONSE SERINE-RICH PROTEIN 1"/>
    <property type="match status" value="1"/>
</dbReference>
<evidence type="ECO:0000256" key="1">
    <source>
        <dbReference type="ARBA" id="ARBA00015005"/>
    </source>
</evidence>
<evidence type="ECO:0000313" key="6">
    <source>
        <dbReference type="EnsemblMetazoa" id="AALFPA23_018772.P27584"/>
    </source>
</evidence>
<dbReference type="PANTHER" id="PTHR31383:SF2">
    <property type="entry name" value="OXIDATIVE STRESS-RESPONSIVE SERINE-RICH PROTEIN 1"/>
    <property type="match status" value="1"/>
</dbReference>
<reference evidence="6" key="2">
    <citation type="submission" date="2025-05" db="UniProtKB">
        <authorList>
            <consortium name="EnsemblMetazoa"/>
        </authorList>
    </citation>
    <scope>IDENTIFICATION</scope>
    <source>
        <strain evidence="6">Foshan</strain>
    </source>
</reference>
<dbReference type="EnsemblMetazoa" id="AALFPA23_018772.R27584">
    <property type="protein sequence ID" value="AALFPA23_018772.P27584"/>
    <property type="gene ID" value="AALFPA23_018772"/>
</dbReference>
<name>A0ABM1ZIC8_AEDAL</name>
<keyword evidence="2" id="KW-0597">Phosphoprotein</keyword>
<feature type="compositionally biased region" description="Polar residues" evidence="5">
    <location>
        <begin position="252"/>
        <end position="262"/>
    </location>
</feature>
<evidence type="ECO:0000256" key="4">
    <source>
        <dbReference type="ARBA" id="ARBA00031405"/>
    </source>
</evidence>
<feature type="compositionally biased region" description="Low complexity" evidence="5">
    <location>
        <begin position="312"/>
        <end position="338"/>
    </location>
</feature>
<feature type="compositionally biased region" description="Basic residues" evidence="5">
    <location>
        <begin position="269"/>
        <end position="278"/>
    </location>
</feature>
<dbReference type="InterPro" id="IPR008494">
    <property type="entry name" value="DUF776"/>
</dbReference>
<evidence type="ECO:0000256" key="5">
    <source>
        <dbReference type="SAM" id="MobiDB-lite"/>
    </source>
</evidence>
<sequence>MVSCVSCCDFGDLNLGRGKLPQITMATDADDQDFDETLKSFQLLTGLSAAPAVTVPSGGNPFQLGPTPLEAFRSSETVVKQIFGTHCECGAERMLQPVCSSTATAGKPNTTHSKHTTTSLEHGIINPTPFKHKAKGEKKTIVRESMLKNIGKCVHQTLAKQQSSSIPKQPGRQRQCSGTLLPVATTAAQLKPSLSENNLTKCFSNEDSDEMLDFRLLVAQCSELTLSTSKPPDGGPNFSQSSFKSLRHSHLPSFQLSRRSTGSNASYSRRSRRARQLKRSNSTSSLESDSSSSNSGVPFGIGPPLVAPLVGSSAASSSSSSAQSQQQQSPSASSPSSSCSTQARLNNVMPCDITIDEMASYFETLVHIPKKMSSMAEMMYI</sequence>
<feature type="region of interest" description="Disordered" evidence="5">
    <location>
        <begin position="310"/>
        <end position="342"/>
    </location>
</feature>
<feature type="region of interest" description="Disordered" evidence="5">
    <location>
        <begin position="104"/>
        <end position="131"/>
    </location>
</feature>
<organism evidence="6 7">
    <name type="scientific">Aedes albopictus</name>
    <name type="common">Asian tiger mosquito</name>
    <name type="synonym">Stegomyia albopicta</name>
    <dbReference type="NCBI Taxonomy" id="7160"/>
    <lineage>
        <taxon>Eukaryota</taxon>
        <taxon>Metazoa</taxon>
        <taxon>Ecdysozoa</taxon>
        <taxon>Arthropoda</taxon>
        <taxon>Hexapoda</taxon>
        <taxon>Insecta</taxon>
        <taxon>Pterygota</taxon>
        <taxon>Neoptera</taxon>
        <taxon>Endopterygota</taxon>
        <taxon>Diptera</taxon>
        <taxon>Nematocera</taxon>
        <taxon>Culicoidea</taxon>
        <taxon>Culicidae</taxon>
        <taxon>Culicinae</taxon>
        <taxon>Aedini</taxon>
        <taxon>Aedes</taxon>
        <taxon>Stegomyia</taxon>
    </lineage>
</organism>
<reference evidence="7" key="1">
    <citation type="journal article" date="2015" name="Proc. Natl. Acad. Sci. U.S.A.">
        <title>Genome sequence of the Asian Tiger mosquito, Aedes albopictus, reveals insights into its biology, genetics, and evolution.</title>
        <authorList>
            <person name="Chen X.G."/>
            <person name="Jiang X."/>
            <person name="Gu J."/>
            <person name="Xu M."/>
            <person name="Wu Y."/>
            <person name="Deng Y."/>
            <person name="Zhang C."/>
            <person name="Bonizzoni M."/>
            <person name="Dermauw W."/>
            <person name="Vontas J."/>
            <person name="Armbruster P."/>
            <person name="Huang X."/>
            <person name="Yang Y."/>
            <person name="Zhang H."/>
            <person name="He W."/>
            <person name="Peng H."/>
            <person name="Liu Y."/>
            <person name="Wu K."/>
            <person name="Chen J."/>
            <person name="Lirakis M."/>
            <person name="Topalis P."/>
            <person name="Van Leeuwen T."/>
            <person name="Hall A.B."/>
            <person name="Jiang X."/>
            <person name="Thorpe C."/>
            <person name="Mueller R.L."/>
            <person name="Sun C."/>
            <person name="Waterhouse R.M."/>
            <person name="Yan G."/>
            <person name="Tu Z.J."/>
            <person name="Fang X."/>
            <person name="James A.A."/>
        </authorList>
    </citation>
    <scope>NUCLEOTIDE SEQUENCE [LARGE SCALE GENOMIC DNA]</scope>
    <source>
        <strain evidence="7">Foshan</strain>
    </source>
</reference>
<dbReference type="GeneID" id="109408006"/>
<feature type="region of interest" description="Disordered" evidence="5">
    <location>
        <begin position="249"/>
        <end position="298"/>
    </location>
</feature>
<feature type="compositionally biased region" description="Polar residues" evidence="5">
    <location>
        <begin position="104"/>
        <end position="120"/>
    </location>
</feature>